<protein>
    <submittedName>
        <fullName evidence="1">Uncharacterized protein</fullName>
    </submittedName>
</protein>
<dbReference type="Proteomes" id="UP000005239">
    <property type="component" value="Unassembled WGS sequence"/>
</dbReference>
<sequence>MELFLEDLLKSADGTASLSQPKATRTSTTEIFTSDKSQNDLSMTDTATEYSSSHFIITICSAIE</sequence>
<proteinExistence type="predicted"/>
<keyword evidence="2" id="KW-1185">Reference proteome</keyword>
<gene>
    <name evidence="1" type="primary">WBGene00284364</name>
</gene>
<dbReference type="EnsemblMetazoa" id="PPA45995.1">
    <property type="protein sequence ID" value="PPA45995.1"/>
    <property type="gene ID" value="WBGene00284364"/>
</dbReference>
<accession>A0A8R1V1D5</accession>
<reference evidence="1" key="2">
    <citation type="submission" date="2022-06" db="UniProtKB">
        <authorList>
            <consortium name="EnsemblMetazoa"/>
        </authorList>
    </citation>
    <scope>IDENTIFICATION</scope>
    <source>
        <strain evidence="1">PS312</strain>
    </source>
</reference>
<dbReference type="AlphaFoldDB" id="A0A2A6D1X3"/>
<accession>A0A2A6D1X3</accession>
<evidence type="ECO:0000313" key="2">
    <source>
        <dbReference type="Proteomes" id="UP000005239"/>
    </source>
</evidence>
<evidence type="ECO:0000313" key="1">
    <source>
        <dbReference type="EnsemblMetazoa" id="PPA45995.1"/>
    </source>
</evidence>
<reference evidence="2" key="1">
    <citation type="journal article" date="2008" name="Nat. Genet.">
        <title>The Pristionchus pacificus genome provides a unique perspective on nematode lifestyle and parasitism.</title>
        <authorList>
            <person name="Dieterich C."/>
            <person name="Clifton S.W."/>
            <person name="Schuster L.N."/>
            <person name="Chinwalla A."/>
            <person name="Delehaunty K."/>
            <person name="Dinkelacker I."/>
            <person name="Fulton L."/>
            <person name="Fulton R."/>
            <person name="Godfrey J."/>
            <person name="Minx P."/>
            <person name="Mitreva M."/>
            <person name="Roeseler W."/>
            <person name="Tian H."/>
            <person name="Witte H."/>
            <person name="Yang S.P."/>
            <person name="Wilson R.K."/>
            <person name="Sommer R.J."/>
        </authorList>
    </citation>
    <scope>NUCLEOTIDE SEQUENCE [LARGE SCALE GENOMIC DNA]</scope>
    <source>
        <strain evidence="2">PS312</strain>
    </source>
</reference>
<name>A0A2A6D1X3_PRIPA</name>
<organism evidence="1 2">
    <name type="scientific">Pristionchus pacificus</name>
    <name type="common">Parasitic nematode worm</name>
    <dbReference type="NCBI Taxonomy" id="54126"/>
    <lineage>
        <taxon>Eukaryota</taxon>
        <taxon>Metazoa</taxon>
        <taxon>Ecdysozoa</taxon>
        <taxon>Nematoda</taxon>
        <taxon>Chromadorea</taxon>
        <taxon>Rhabditida</taxon>
        <taxon>Rhabditina</taxon>
        <taxon>Diplogasteromorpha</taxon>
        <taxon>Diplogasteroidea</taxon>
        <taxon>Neodiplogasteridae</taxon>
        <taxon>Pristionchus</taxon>
    </lineage>
</organism>